<keyword evidence="3" id="KW-0238">DNA-binding</keyword>
<comment type="subunit">
    <text evidence="6">Homotrimer. Homotrimerization increases the affinity of HSF1 to DNA. Interacts with transcriptional coregulator SSA1 on chromatin.</text>
</comment>
<evidence type="ECO:0000256" key="4">
    <source>
        <dbReference type="ARBA" id="ARBA00023163"/>
    </source>
</evidence>
<dbReference type="GO" id="GO:0005634">
    <property type="term" value="C:nucleus"/>
    <property type="evidence" value="ECO:0007669"/>
    <property type="project" value="UniProtKB-SubCell"/>
</dbReference>
<dbReference type="GO" id="GO:0043565">
    <property type="term" value="F:sequence-specific DNA binding"/>
    <property type="evidence" value="ECO:0007669"/>
    <property type="project" value="InterPro"/>
</dbReference>
<feature type="region of interest" description="Disordered" evidence="8">
    <location>
        <begin position="1"/>
        <end position="25"/>
    </location>
</feature>
<proteinExistence type="inferred from homology"/>
<evidence type="ECO:0000259" key="9">
    <source>
        <dbReference type="SMART" id="SM00415"/>
    </source>
</evidence>
<feature type="domain" description="HSF-type DNA-binding" evidence="9">
    <location>
        <begin position="34"/>
        <end position="120"/>
    </location>
</feature>
<keyword evidence="4" id="KW-0804">Transcription</keyword>
<dbReference type="STRING" id="685588.A0A067TI58"/>
<dbReference type="Proteomes" id="UP000027222">
    <property type="component" value="Unassembled WGS sequence"/>
</dbReference>
<protein>
    <recommendedName>
        <fullName evidence="9">HSF-type DNA-binding domain-containing protein</fullName>
    </recommendedName>
</protein>
<dbReference type="InterPro" id="IPR036388">
    <property type="entry name" value="WH-like_DNA-bd_sf"/>
</dbReference>
<reference evidence="11" key="1">
    <citation type="journal article" date="2014" name="Proc. Natl. Acad. Sci. U.S.A.">
        <title>Extensive sampling of basidiomycete genomes demonstrates inadequacy of the white-rot/brown-rot paradigm for wood decay fungi.</title>
        <authorList>
            <person name="Riley R."/>
            <person name="Salamov A.A."/>
            <person name="Brown D.W."/>
            <person name="Nagy L.G."/>
            <person name="Floudas D."/>
            <person name="Held B.W."/>
            <person name="Levasseur A."/>
            <person name="Lombard V."/>
            <person name="Morin E."/>
            <person name="Otillar R."/>
            <person name="Lindquist E.A."/>
            <person name="Sun H."/>
            <person name="LaButti K.M."/>
            <person name="Schmutz J."/>
            <person name="Jabbour D."/>
            <person name="Luo H."/>
            <person name="Baker S.E."/>
            <person name="Pisabarro A.G."/>
            <person name="Walton J.D."/>
            <person name="Blanchette R.A."/>
            <person name="Henrissat B."/>
            <person name="Martin F."/>
            <person name="Cullen D."/>
            <person name="Hibbett D.S."/>
            <person name="Grigoriev I.V."/>
        </authorList>
    </citation>
    <scope>NUCLEOTIDE SEQUENCE [LARGE SCALE GENOMIC DNA]</scope>
    <source>
        <strain evidence="11">CBS 339.88</strain>
    </source>
</reference>
<dbReference type="SMART" id="SM00415">
    <property type="entry name" value="HSF"/>
    <property type="match status" value="1"/>
</dbReference>
<dbReference type="AlphaFoldDB" id="A0A067TI58"/>
<dbReference type="PRINTS" id="PR00056">
    <property type="entry name" value="HSFDOMAIN"/>
</dbReference>
<dbReference type="FunFam" id="1.10.10.10:FF:000027">
    <property type="entry name" value="Heat shock transcription factor 1"/>
    <property type="match status" value="1"/>
</dbReference>
<comment type="similarity">
    <text evidence="7">Belongs to the HSF family.</text>
</comment>
<evidence type="ECO:0000256" key="7">
    <source>
        <dbReference type="RuleBase" id="RU004020"/>
    </source>
</evidence>
<dbReference type="InterPro" id="IPR000232">
    <property type="entry name" value="HSF_DNA-bd"/>
</dbReference>
<evidence type="ECO:0000256" key="1">
    <source>
        <dbReference type="ARBA" id="ARBA00004123"/>
    </source>
</evidence>
<dbReference type="OrthoDB" id="60033at2759"/>
<accession>A0A067TI58</accession>
<evidence type="ECO:0000256" key="3">
    <source>
        <dbReference type="ARBA" id="ARBA00023125"/>
    </source>
</evidence>
<dbReference type="GO" id="GO:0003700">
    <property type="term" value="F:DNA-binding transcription factor activity"/>
    <property type="evidence" value="ECO:0007669"/>
    <property type="project" value="InterPro"/>
</dbReference>
<dbReference type="HOGENOM" id="CLU_1835313_0_0_1"/>
<evidence type="ECO:0000256" key="6">
    <source>
        <dbReference type="ARBA" id="ARBA00062171"/>
    </source>
</evidence>
<dbReference type="Gene3D" id="1.10.10.10">
    <property type="entry name" value="Winged helix-like DNA-binding domain superfamily/Winged helix DNA-binding domain"/>
    <property type="match status" value="1"/>
</dbReference>
<dbReference type="Pfam" id="PF00447">
    <property type="entry name" value="HSF_DNA-bind"/>
    <property type="match status" value="1"/>
</dbReference>
<feature type="compositionally biased region" description="Polar residues" evidence="8">
    <location>
        <begin position="7"/>
        <end position="17"/>
    </location>
</feature>
<organism evidence="10 11">
    <name type="scientific">Galerina marginata (strain CBS 339.88)</name>
    <dbReference type="NCBI Taxonomy" id="685588"/>
    <lineage>
        <taxon>Eukaryota</taxon>
        <taxon>Fungi</taxon>
        <taxon>Dikarya</taxon>
        <taxon>Basidiomycota</taxon>
        <taxon>Agaricomycotina</taxon>
        <taxon>Agaricomycetes</taxon>
        <taxon>Agaricomycetidae</taxon>
        <taxon>Agaricales</taxon>
        <taxon>Agaricineae</taxon>
        <taxon>Strophariaceae</taxon>
        <taxon>Galerina</taxon>
    </lineage>
</organism>
<evidence type="ECO:0000256" key="8">
    <source>
        <dbReference type="SAM" id="MobiDB-lite"/>
    </source>
</evidence>
<evidence type="ECO:0000313" key="10">
    <source>
        <dbReference type="EMBL" id="KDR82900.1"/>
    </source>
</evidence>
<comment type="subcellular location">
    <subcellularLocation>
        <location evidence="1">Nucleus</location>
    </subcellularLocation>
</comment>
<keyword evidence="11" id="KW-1185">Reference proteome</keyword>
<dbReference type="SUPFAM" id="SSF46785">
    <property type="entry name" value="Winged helix' DNA-binding domain"/>
    <property type="match status" value="1"/>
</dbReference>
<evidence type="ECO:0000313" key="11">
    <source>
        <dbReference type="Proteomes" id="UP000027222"/>
    </source>
</evidence>
<evidence type="ECO:0000256" key="2">
    <source>
        <dbReference type="ARBA" id="ARBA00023015"/>
    </source>
</evidence>
<name>A0A067TI58_GALM3</name>
<evidence type="ECO:0000256" key="5">
    <source>
        <dbReference type="ARBA" id="ARBA00023242"/>
    </source>
</evidence>
<gene>
    <name evidence="10" type="ORF">GALMADRAFT_238545</name>
</gene>
<dbReference type="EMBL" id="KL142369">
    <property type="protein sequence ID" value="KDR82900.1"/>
    <property type="molecule type" value="Genomic_DNA"/>
</dbReference>
<dbReference type="InterPro" id="IPR036390">
    <property type="entry name" value="WH_DNA-bd_sf"/>
</dbReference>
<sequence length="140" mass="15987">MSHNEPDTMDTSDNNTIGLVDHSSPPQDLIMSTTVTDFARKLFNMLEDPSNQAIVCWGAQRDSFIVKDTNEFAKSILPRVFNHSNFASFVRQLNKYDFHKVKQTEFNQAGEQVFDLIALNFIPLILLIDLYFSPSGLSRR</sequence>
<keyword evidence="5" id="KW-0539">Nucleus</keyword>
<dbReference type="PANTHER" id="PTHR10015">
    <property type="entry name" value="HEAT SHOCK TRANSCRIPTION FACTOR"/>
    <property type="match status" value="1"/>
</dbReference>
<dbReference type="PANTHER" id="PTHR10015:SF361">
    <property type="entry name" value="TRANSCRIPTION FACTOR SKN7"/>
    <property type="match status" value="1"/>
</dbReference>
<keyword evidence="2" id="KW-0805">Transcription regulation</keyword>